<accession>A0A8J9Z5Z5</accession>
<evidence type="ECO:0000313" key="1">
    <source>
        <dbReference type="EMBL" id="CAH1247564.1"/>
    </source>
</evidence>
<reference evidence="1" key="1">
    <citation type="submission" date="2022-01" db="EMBL/GenBank/DDBJ databases">
        <authorList>
            <person name="Braso-Vives M."/>
        </authorList>
    </citation>
    <scope>NUCLEOTIDE SEQUENCE</scope>
</reference>
<proteinExistence type="predicted"/>
<dbReference type="Proteomes" id="UP000838412">
    <property type="component" value="Chromosome 16"/>
</dbReference>
<name>A0A8J9Z5Z5_BRALA</name>
<gene>
    <name evidence="1" type="primary">Hypp7944</name>
    <name evidence="1" type="ORF">BLAG_LOCUS9192</name>
</gene>
<evidence type="ECO:0000313" key="2">
    <source>
        <dbReference type="Proteomes" id="UP000838412"/>
    </source>
</evidence>
<organism evidence="1 2">
    <name type="scientific">Branchiostoma lanceolatum</name>
    <name type="common">Common lancelet</name>
    <name type="synonym">Amphioxus lanceolatum</name>
    <dbReference type="NCBI Taxonomy" id="7740"/>
    <lineage>
        <taxon>Eukaryota</taxon>
        <taxon>Metazoa</taxon>
        <taxon>Chordata</taxon>
        <taxon>Cephalochordata</taxon>
        <taxon>Leptocardii</taxon>
        <taxon>Amphioxiformes</taxon>
        <taxon>Branchiostomatidae</taxon>
        <taxon>Branchiostoma</taxon>
    </lineage>
</organism>
<dbReference type="AlphaFoldDB" id="A0A8J9Z5Z5"/>
<sequence length="164" mass="18051">MGHVKKETVNPLTDLMKTALQMKGASTSSASKKAHVKEEAVKPSADMIKTALEKKRAFRSSGFRMISSDPPKITVTDGENGGVNVAVRLTSMPFIRAYRDPGSPKRKNLEKAAKEEIIRSFELPRDRVGEVSTVARGTVEMGKLRKFSIQLTSNTGMFIPGQWN</sequence>
<dbReference type="EMBL" id="OV696701">
    <property type="protein sequence ID" value="CAH1247564.1"/>
    <property type="molecule type" value="Genomic_DNA"/>
</dbReference>
<protein>
    <submittedName>
        <fullName evidence="1">Hypp7944 protein</fullName>
    </submittedName>
</protein>
<keyword evidence="2" id="KW-1185">Reference proteome</keyword>
<dbReference type="OrthoDB" id="10201502at2759"/>